<accession>A0AAV4PN39</accession>
<feature type="transmembrane region" description="Helical" evidence="1">
    <location>
        <begin position="12"/>
        <end position="34"/>
    </location>
</feature>
<dbReference type="EMBL" id="BPLQ01003153">
    <property type="protein sequence ID" value="GIX98380.1"/>
    <property type="molecule type" value="Genomic_DNA"/>
</dbReference>
<keyword evidence="1" id="KW-0472">Membrane</keyword>
<evidence type="ECO:0000313" key="3">
    <source>
        <dbReference type="Proteomes" id="UP001054837"/>
    </source>
</evidence>
<organism evidence="2 3">
    <name type="scientific">Caerostris darwini</name>
    <dbReference type="NCBI Taxonomy" id="1538125"/>
    <lineage>
        <taxon>Eukaryota</taxon>
        <taxon>Metazoa</taxon>
        <taxon>Ecdysozoa</taxon>
        <taxon>Arthropoda</taxon>
        <taxon>Chelicerata</taxon>
        <taxon>Arachnida</taxon>
        <taxon>Araneae</taxon>
        <taxon>Araneomorphae</taxon>
        <taxon>Entelegynae</taxon>
        <taxon>Araneoidea</taxon>
        <taxon>Araneidae</taxon>
        <taxon>Caerostris</taxon>
    </lineage>
</organism>
<sequence>MVPSSPGKVFGVLHANIKVILGAPLLLGLIKYLAKCLFSFSWIFEQILNSLSPGLQMARIALDSFKMSHPFPHFNTWSSLDVSFNVVHWIARKVLPGM</sequence>
<keyword evidence="1" id="KW-0812">Transmembrane</keyword>
<comment type="caution">
    <text evidence="2">The sequence shown here is derived from an EMBL/GenBank/DDBJ whole genome shotgun (WGS) entry which is preliminary data.</text>
</comment>
<evidence type="ECO:0000313" key="2">
    <source>
        <dbReference type="EMBL" id="GIX98380.1"/>
    </source>
</evidence>
<protein>
    <submittedName>
        <fullName evidence="2">Uncharacterized protein</fullName>
    </submittedName>
</protein>
<keyword evidence="1" id="KW-1133">Transmembrane helix</keyword>
<name>A0AAV4PN39_9ARAC</name>
<evidence type="ECO:0000256" key="1">
    <source>
        <dbReference type="SAM" id="Phobius"/>
    </source>
</evidence>
<proteinExistence type="predicted"/>
<dbReference type="Proteomes" id="UP001054837">
    <property type="component" value="Unassembled WGS sequence"/>
</dbReference>
<dbReference type="AlphaFoldDB" id="A0AAV4PN39"/>
<gene>
    <name evidence="2" type="ORF">CDAR_519241</name>
</gene>
<reference evidence="2 3" key="1">
    <citation type="submission" date="2021-06" db="EMBL/GenBank/DDBJ databases">
        <title>Caerostris darwini draft genome.</title>
        <authorList>
            <person name="Kono N."/>
            <person name="Arakawa K."/>
        </authorList>
    </citation>
    <scope>NUCLEOTIDE SEQUENCE [LARGE SCALE GENOMIC DNA]</scope>
</reference>
<keyword evidence="3" id="KW-1185">Reference proteome</keyword>